<dbReference type="AlphaFoldDB" id="A0A1M5C7D1"/>
<dbReference type="OrthoDB" id="9881034at2"/>
<name>A0A1M5C7D1_9CLOT</name>
<keyword evidence="2" id="KW-1185">Reference proteome</keyword>
<organism evidence="1 2">
    <name type="scientific">Lactonifactor longoviformis DSM 17459</name>
    <dbReference type="NCBI Taxonomy" id="1122155"/>
    <lineage>
        <taxon>Bacteria</taxon>
        <taxon>Bacillati</taxon>
        <taxon>Bacillota</taxon>
        <taxon>Clostridia</taxon>
        <taxon>Eubacteriales</taxon>
        <taxon>Clostridiaceae</taxon>
        <taxon>Lactonifactor</taxon>
    </lineage>
</organism>
<dbReference type="Proteomes" id="UP000184245">
    <property type="component" value="Unassembled WGS sequence"/>
</dbReference>
<dbReference type="EMBL" id="FQVI01000035">
    <property type="protein sequence ID" value="SHF50560.1"/>
    <property type="molecule type" value="Genomic_DNA"/>
</dbReference>
<reference evidence="1 2" key="1">
    <citation type="submission" date="2016-11" db="EMBL/GenBank/DDBJ databases">
        <authorList>
            <person name="Jaros S."/>
            <person name="Januszkiewicz K."/>
            <person name="Wedrychowicz H."/>
        </authorList>
    </citation>
    <scope>NUCLEOTIDE SEQUENCE [LARGE SCALE GENOMIC DNA]</scope>
    <source>
        <strain evidence="1 2">DSM 17459</strain>
    </source>
</reference>
<evidence type="ECO:0000313" key="2">
    <source>
        <dbReference type="Proteomes" id="UP000184245"/>
    </source>
</evidence>
<protein>
    <submittedName>
        <fullName evidence="1">Uncharacterized protein</fullName>
    </submittedName>
</protein>
<gene>
    <name evidence="1" type="ORF">SAMN02745158_04001</name>
</gene>
<evidence type="ECO:0000313" key="1">
    <source>
        <dbReference type="EMBL" id="SHF50560.1"/>
    </source>
</evidence>
<accession>A0A1M5C7D1</accession>
<proteinExistence type="predicted"/>
<sequence length="71" mass="8594">MYHLMELGIKWRKSKNIFLRILSFLFLKISICYGKIVESMAKKEAWISEEEAERMKKQTMERIQRRLAEKG</sequence>